<comment type="subcellular location">
    <subcellularLocation>
        <location evidence="1">Nucleus</location>
    </subcellularLocation>
</comment>
<dbReference type="PANTHER" id="PTHR24376:SF216">
    <property type="entry name" value="ZINC FINGER PROTEIN 420-LIKE"/>
    <property type="match status" value="1"/>
</dbReference>
<dbReference type="PROSITE" id="PS00518">
    <property type="entry name" value="ZF_RING_1"/>
    <property type="match status" value="1"/>
</dbReference>
<keyword evidence="6" id="KW-0539">Nucleus</keyword>
<dbReference type="GO" id="GO:0001228">
    <property type="term" value="F:DNA-binding transcription activator activity, RNA polymerase II-specific"/>
    <property type="evidence" value="ECO:0007669"/>
    <property type="project" value="TreeGrafter"/>
</dbReference>
<feature type="domain" description="C2H2-type" evidence="10">
    <location>
        <begin position="93"/>
        <end position="121"/>
    </location>
</feature>
<protein>
    <recommendedName>
        <fullName evidence="13">RING-type domain-containing protein</fullName>
    </recommendedName>
</protein>
<feature type="compositionally biased region" description="Low complexity" evidence="8">
    <location>
        <begin position="205"/>
        <end position="229"/>
    </location>
</feature>
<keyword evidence="2" id="KW-0479">Metal-binding</keyword>
<evidence type="ECO:0000256" key="1">
    <source>
        <dbReference type="ARBA" id="ARBA00004123"/>
    </source>
</evidence>
<dbReference type="PANTHER" id="PTHR24376">
    <property type="entry name" value="ZINC FINGER PROTEIN"/>
    <property type="match status" value="1"/>
</dbReference>
<evidence type="ECO:0000259" key="9">
    <source>
        <dbReference type="PROSITE" id="PS50089"/>
    </source>
</evidence>
<evidence type="ECO:0000256" key="3">
    <source>
        <dbReference type="ARBA" id="ARBA00022737"/>
    </source>
</evidence>
<dbReference type="STRING" id="1328759.A0A5C2SRY9"/>
<evidence type="ECO:0000256" key="2">
    <source>
        <dbReference type="ARBA" id="ARBA00022723"/>
    </source>
</evidence>
<name>A0A5C2SRY9_9APHY</name>
<dbReference type="InterPro" id="IPR001841">
    <property type="entry name" value="Znf_RING"/>
</dbReference>
<evidence type="ECO:0000256" key="5">
    <source>
        <dbReference type="ARBA" id="ARBA00022833"/>
    </source>
</evidence>
<dbReference type="SUPFAM" id="SSF57850">
    <property type="entry name" value="RING/U-box"/>
    <property type="match status" value="1"/>
</dbReference>
<dbReference type="PROSITE" id="PS00028">
    <property type="entry name" value="ZINC_FINGER_C2H2_1"/>
    <property type="match status" value="2"/>
</dbReference>
<feature type="compositionally biased region" description="Low complexity" evidence="8">
    <location>
        <begin position="328"/>
        <end position="337"/>
    </location>
</feature>
<feature type="region of interest" description="Disordered" evidence="8">
    <location>
        <begin position="204"/>
        <end position="403"/>
    </location>
</feature>
<evidence type="ECO:0000313" key="12">
    <source>
        <dbReference type="Proteomes" id="UP000313359"/>
    </source>
</evidence>
<dbReference type="InterPro" id="IPR013083">
    <property type="entry name" value="Znf_RING/FYVE/PHD"/>
</dbReference>
<dbReference type="Gene3D" id="3.30.40.10">
    <property type="entry name" value="Zinc/RING finger domain, C3HC4 (zinc finger)"/>
    <property type="match status" value="1"/>
</dbReference>
<dbReference type="PROSITE" id="PS50089">
    <property type="entry name" value="ZF_RING_2"/>
    <property type="match status" value="1"/>
</dbReference>
<evidence type="ECO:0000256" key="4">
    <source>
        <dbReference type="ARBA" id="ARBA00022771"/>
    </source>
</evidence>
<organism evidence="11 12">
    <name type="scientific">Lentinus tigrinus ALCF2SS1-6</name>
    <dbReference type="NCBI Taxonomy" id="1328759"/>
    <lineage>
        <taxon>Eukaryota</taxon>
        <taxon>Fungi</taxon>
        <taxon>Dikarya</taxon>
        <taxon>Basidiomycota</taxon>
        <taxon>Agaricomycotina</taxon>
        <taxon>Agaricomycetes</taxon>
        <taxon>Polyporales</taxon>
        <taxon>Polyporaceae</taxon>
        <taxon>Lentinus</taxon>
    </lineage>
</organism>
<sequence length="489" mass="51833">MTMETAVAPAQCKGCSGIFQSKNQAEDHARRAGHLTPKCIVRICTECKKTFARNEDQQQHVKATGHMQSGIPSGPNGYPTPSAPVTASTGEIFVCENCHSQFPNAGVLASHRKHAHGASPSALGAVSKPACPTCFTQFSTNAEQVEHVTTTLACSACKICLQPGQALADHYWDSVRHPSCRPCVKGFEDEAAYTAHKKICPIAPTKTNNKQAPATAAPKASTPSTNTPSPCVPQTSMEQDTPRKSLWGSWTRKANGEDNTSLVTPKASVSTNRAPSPALSQWGSSFLNGSGSDSSPSSSVRGTPKSTSSGSTTSGRPAQRAAPWVFKEPSPSEWESPIPKPASLAPLATAPERSNGSSPGEATSAADMLQSTRGSSNKDDNGSVAESAAPTVTDTVARPAYSSVGERVHDLPTRMPNTQLVKEPLKHSKSQPSVNPYSWHCRLCMQDPCVDPVTTICGHLLCLECAMREMKTSLGCPVCKKVFLVRLQV</sequence>
<gene>
    <name evidence="11" type="ORF">L227DRAFT_649325</name>
</gene>
<feature type="domain" description="RING-type" evidence="9">
    <location>
        <begin position="441"/>
        <end position="480"/>
    </location>
</feature>
<proteinExistence type="predicted"/>
<dbReference type="Gene3D" id="3.30.160.60">
    <property type="entry name" value="Classic Zinc Finger"/>
    <property type="match status" value="1"/>
</dbReference>
<keyword evidence="3" id="KW-0677">Repeat</keyword>
<dbReference type="OrthoDB" id="2758274at2759"/>
<dbReference type="SMART" id="SM00355">
    <property type="entry name" value="ZnF_C2H2"/>
    <property type="match status" value="3"/>
</dbReference>
<feature type="compositionally biased region" description="Polar residues" evidence="8">
    <location>
        <begin position="352"/>
        <end position="361"/>
    </location>
</feature>
<dbReference type="EMBL" id="ML122251">
    <property type="protein sequence ID" value="RPD66643.1"/>
    <property type="molecule type" value="Genomic_DNA"/>
</dbReference>
<keyword evidence="12" id="KW-1185">Reference proteome</keyword>
<dbReference type="InterPro" id="IPR013087">
    <property type="entry name" value="Znf_C2H2_type"/>
</dbReference>
<keyword evidence="5" id="KW-0862">Zinc</keyword>
<accession>A0A5C2SRY9</accession>
<evidence type="ECO:0000256" key="6">
    <source>
        <dbReference type="ARBA" id="ARBA00023242"/>
    </source>
</evidence>
<dbReference type="GO" id="GO:0008270">
    <property type="term" value="F:zinc ion binding"/>
    <property type="evidence" value="ECO:0007669"/>
    <property type="project" value="UniProtKB-KW"/>
</dbReference>
<reference evidence="11" key="1">
    <citation type="journal article" date="2018" name="Genome Biol. Evol.">
        <title>Genomics and development of Lentinus tigrinus, a white-rot wood-decaying mushroom with dimorphic fruiting bodies.</title>
        <authorList>
            <person name="Wu B."/>
            <person name="Xu Z."/>
            <person name="Knudson A."/>
            <person name="Carlson A."/>
            <person name="Chen N."/>
            <person name="Kovaka S."/>
            <person name="LaButti K."/>
            <person name="Lipzen A."/>
            <person name="Pennachio C."/>
            <person name="Riley R."/>
            <person name="Schakwitz W."/>
            <person name="Umezawa K."/>
            <person name="Ohm R.A."/>
            <person name="Grigoriev I.V."/>
            <person name="Nagy L.G."/>
            <person name="Gibbons J."/>
            <person name="Hibbett D."/>
        </authorList>
    </citation>
    <scope>NUCLEOTIDE SEQUENCE [LARGE SCALE GENOMIC DNA]</scope>
    <source>
        <strain evidence="11">ALCF2SS1-6</strain>
    </source>
</reference>
<dbReference type="AlphaFoldDB" id="A0A5C2SRY9"/>
<evidence type="ECO:0000259" key="10">
    <source>
        <dbReference type="PROSITE" id="PS50157"/>
    </source>
</evidence>
<dbReference type="PROSITE" id="PS50157">
    <property type="entry name" value="ZINC_FINGER_C2H2_2"/>
    <property type="match status" value="1"/>
</dbReference>
<evidence type="ECO:0008006" key="13">
    <source>
        <dbReference type="Google" id="ProtNLM"/>
    </source>
</evidence>
<dbReference type="GO" id="GO:0005634">
    <property type="term" value="C:nucleus"/>
    <property type="evidence" value="ECO:0007669"/>
    <property type="project" value="UniProtKB-SubCell"/>
</dbReference>
<dbReference type="Proteomes" id="UP000313359">
    <property type="component" value="Unassembled WGS sequence"/>
</dbReference>
<evidence type="ECO:0000313" key="11">
    <source>
        <dbReference type="EMBL" id="RPD66643.1"/>
    </source>
</evidence>
<evidence type="ECO:0000256" key="8">
    <source>
        <dbReference type="SAM" id="MobiDB-lite"/>
    </source>
</evidence>
<feature type="compositionally biased region" description="Low complexity" evidence="8">
    <location>
        <begin position="283"/>
        <end position="315"/>
    </location>
</feature>
<keyword evidence="4 7" id="KW-0863">Zinc-finger</keyword>
<dbReference type="SMART" id="SM00184">
    <property type="entry name" value="RING"/>
    <property type="match status" value="2"/>
</dbReference>
<dbReference type="GO" id="GO:0000978">
    <property type="term" value="F:RNA polymerase II cis-regulatory region sequence-specific DNA binding"/>
    <property type="evidence" value="ECO:0007669"/>
    <property type="project" value="TreeGrafter"/>
</dbReference>
<evidence type="ECO:0000256" key="7">
    <source>
        <dbReference type="PROSITE-ProRule" id="PRU00042"/>
    </source>
</evidence>
<dbReference type="InterPro" id="IPR017907">
    <property type="entry name" value="Znf_RING_CS"/>
</dbReference>
<feature type="region of interest" description="Disordered" evidence="8">
    <location>
        <begin position="58"/>
        <end position="79"/>
    </location>
</feature>
<feature type="compositionally biased region" description="Polar residues" evidence="8">
    <location>
        <begin position="257"/>
        <end position="282"/>
    </location>
</feature>